<dbReference type="Pfam" id="PF04864">
    <property type="entry name" value="Alliinase_C"/>
    <property type="match status" value="1"/>
</dbReference>
<dbReference type="Gene3D" id="3.40.50.720">
    <property type="entry name" value="NAD(P)-binding Rossmann-like Domain"/>
    <property type="match status" value="1"/>
</dbReference>
<reference evidence="3" key="1">
    <citation type="submission" date="2020-07" db="EMBL/GenBank/DDBJ databases">
        <authorList>
            <person name="Lin J."/>
        </authorList>
    </citation>
    <scope>NUCLEOTIDE SEQUENCE</scope>
</reference>
<dbReference type="GO" id="GO:0016846">
    <property type="term" value="F:carbon-sulfur lyase activity"/>
    <property type="evidence" value="ECO:0007669"/>
    <property type="project" value="InterPro"/>
</dbReference>
<accession>A0A6V7QJC5</accession>
<feature type="compositionally biased region" description="Basic and acidic residues" evidence="1">
    <location>
        <begin position="183"/>
        <end position="198"/>
    </location>
</feature>
<feature type="compositionally biased region" description="Basic residues" evidence="1">
    <location>
        <begin position="153"/>
        <end position="166"/>
    </location>
</feature>
<dbReference type="Gene3D" id="3.40.640.10">
    <property type="entry name" value="Type I PLP-dependent aspartate aminotransferase-like (Major domain)"/>
    <property type="match status" value="1"/>
</dbReference>
<proteinExistence type="predicted"/>
<evidence type="ECO:0000259" key="2">
    <source>
        <dbReference type="Pfam" id="PF04864"/>
    </source>
</evidence>
<organism evidence="3">
    <name type="scientific">Ananas comosus var. bracteatus</name>
    <name type="common">red pineapple</name>
    <dbReference type="NCBI Taxonomy" id="296719"/>
    <lineage>
        <taxon>Eukaryota</taxon>
        <taxon>Viridiplantae</taxon>
        <taxon>Streptophyta</taxon>
        <taxon>Embryophyta</taxon>
        <taxon>Tracheophyta</taxon>
        <taxon>Spermatophyta</taxon>
        <taxon>Magnoliopsida</taxon>
        <taxon>Liliopsida</taxon>
        <taxon>Poales</taxon>
        <taxon>Bromeliaceae</taxon>
        <taxon>Bromelioideae</taxon>
        <taxon>Ananas</taxon>
    </lineage>
</organism>
<dbReference type="AlphaFoldDB" id="A0A6V7QJC5"/>
<dbReference type="InterPro" id="IPR006948">
    <property type="entry name" value="Alliinase_C"/>
</dbReference>
<protein>
    <recommendedName>
        <fullName evidence="2">Alliinase C-terminal domain-containing protein</fullName>
    </recommendedName>
</protein>
<gene>
    <name evidence="3" type="ORF">CB5_LOCUS26146</name>
</gene>
<evidence type="ECO:0000256" key="1">
    <source>
        <dbReference type="SAM" id="MobiDB-lite"/>
    </source>
</evidence>
<dbReference type="InterPro" id="IPR015421">
    <property type="entry name" value="PyrdxlP-dep_Trfase_major"/>
</dbReference>
<dbReference type="EMBL" id="LR862136">
    <property type="protein sequence ID" value="CAD1842935.1"/>
    <property type="molecule type" value="Genomic_DNA"/>
</dbReference>
<sequence>MSYFSDAAALCWFLEPNFAAEVRRLHRLVGNAVSGDGRHVVVGTGSTQLFQAALYALSDGRRRPRHAGQRLVSCGDGLPPVGAVPVGGDAHAFKGESYIELVLIESKGDGDRLATDGRKPLLWPRNAVPTTARMVREVAHGALWEDGQGTSGARRRRSQLSFRRGRTLSPTSPPASRCSPSTSKKDQEPPRAPPEHGRIQLHRLNIKNDARLEGLIKMSDLVSSSTSLSLICFPPTGHPVVPFLSSSPDVYSDKIKHLLEPQPEHGGSSSTDSTSRTTTVLDLMIIPTIICIPAYYNARQLGTIYINFMDALPVVKYFSENNKRLIHFSTCEVYGNAIGSFPPKDHSLLQPGLASGAIVTDISPVV</sequence>
<name>A0A6V7QJC5_ANACO</name>
<feature type="domain" description="Alliinase C-terminal" evidence="2">
    <location>
        <begin position="1"/>
        <end position="60"/>
    </location>
</feature>
<evidence type="ECO:0000313" key="3">
    <source>
        <dbReference type="EMBL" id="CAD1842935.1"/>
    </source>
</evidence>
<feature type="region of interest" description="Disordered" evidence="1">
    <location>
        <begin position="146"/>
        <end position="200"/>
    </location>
</feature>